<sequence length="101" mass="11180">LPLTNIQDIQLVNCERGVQQTQKTLTLTLKIKTAQRAWKDQISGLALSSLVSTDGINVDHLGKVSSHPNKPHNEKTKHLTASARSLDHTRRLGLPLRKVAE</sequence>
<protein>
    <submittedName>
        <fullName evidence="2">Uncharacterized protein</fullName>
    </submittedName>
</protein>
<accession>A0A8T0H3A3</accession>
<evidence type="ECO:0000313" key="2">
    <source>
        <dbReference type="EMBL" id="KAG0565267.1"/>
    </source>
</evidence>
<proteinExistence type="predicted"/>
<evidence type="ECO:0000313" key="3">
    <source>
        <dbReference type="Proteomes" id="UP000822688"/>
    </source>
</evidence>
<feature type="region of interest" description="Disordered" evidence="1">
    <location>
        <begin position="61"/>
        <end position="101"/>
    </location>
</feature>
<dbReference type="AlphaFoldDB" id="A0A8T0H3A3"/>
<name>A0A8T0H3A3_CERPU</name>
<evidence type="ECO:0000256" key="1">
    <source>
        <dbReference type="SAM" id="MobiDB-lite"/>
    </source>
</evidence>
<comment type="caution">
    <text evidence="2">The sequence shown here is derived from an EMBL/GenBank/DDBJ whole genome shotgun (WGS) entry which is preliminary data.</text>
</comment>
<feature type="non-terminal residue" evidence="2">
    <location>
        <position position="1"/>
    </location>
</feature>
<gene>
    <name evidence="2" type="ORF">KC19_8G177900</name>
</gene>
<dbReference type="EMBL" id="CM026429">
    <property type="protein sequence ID" value="KAG0565267.1"/>
    <property type="molecule type" value="Genomic_DNA"/>
</dbReference>
<reference evidence="2" key="1">
    <citation type="submission" date="2020-06" db="EMBL/GenBank/DDBJ databases">
        <title>WGS assembly of Ceratodon purpureus strain R40.</title>
        <authorList>
            <person name="Carey S.B."/>
            <person name="Jenkins J."/>
            <person name="Shu S."/>
            <person name="Lovell J.T."/>
            <person name="Sreedasyam A."/>
            <person name="Maumus F."/>
            <person name="Tiley G.P."/>
            <person name="Fernandez-Pozo N."/>
            <person name="Barry K."/>
            <person name="Chen C."/>
            <person name="Wang M."/>
            <person name="Lipzen A."/>
            <person name="Daum C."/>
            <person name="Saski C.A."/>
            <person name="Payton A.C."/>
            <person name="Mcbreen J.C."/>
            <person name="Conrad R.E."/>
            <person name="Kollar L.M."/>
            <person name="Olsson S."/>
            <person name="Huttunen S."/>
            <person name="Landis J.B."/>
            <person name="Wickett N.J."/>
            <person name="Johnson M.G."/>
            <person name="Rensing S.A."/>
            <person name="Grimwood J."/>
            <person name="Schmutz J."/>
            <person name="Mcdaniel S.F."/>
        </authorList>
    </citation>
    <scope>NUCLEOTIDE SEQUENCE</scope>
    <source>
        <strain evidence="2">R40</strain>
    </source>
</reference>
<organism evidence="2 3">
    <name type="scientific">Ceratodon purpureus</name>
    <name type="common">Fire moss</name>
    <name type="synonym">Dicranum purpureum</name>
    <dbReference type="NCBI Taxonomy" id="3225"/>
    <lineage>
        <taxon>Eukaryota</taxon>
        <taxon>Viridiplantae</taxon>
        <taxon>Streptophyta</taxon>
        <taxon>Embryophyta</taxon>
        <taxon>Bryophyta</taxon>
        <taxon>Bryophytina</taxon>
        <taxon>Bryopsida</taxon>
        <taxon>Dicranidae</taxon>
        <taxon>Pseudoditrichales</taxon>
        <taxon>Ditrichaceae</taxon>
        <taxon>Ceratodon</taxon>
    </lineage>
</organism>
<keyword evidence="3" id="KW-1185">Reference proteome</keyword>
<dbReference type="Proteomes" id="UP000822688">
    <property type="component" value="Chromosome 8"/>
</dbReference>